<proteinExistence type="predicted"/>
<reference evidence="2" key="1">
    <citation type="journal article" date="2020" name="mSystems">
        <title>Genome- and Community-Level Interaction Insights into Carbon Utilization and Element Cycling Functions of Hydrothermarchaeota in Hydrothermal Sediment.</title>
        <authorList>
            <person name="Zhou Z."/>
            <person name="Liu Y."/>
            <person name="Xu W."/>
            <person name="Pan J."/>
            <person name="Luo Z.H."/>
            <person name="Li M."/>
        </authorList>
    </citation>
    <scope>NUCLEOTIDE SEQUENCE [LARGE SCALE GENOMIC DNA]</scope>
    <source>
        <strain evidence="2">HyVt-92</strain>
    </source>
</reference>
<dbReference type="GO" id="GO:0042781">
    <property type="term" value="F:3'-tRNA processing endoribonuclease activity"/>
    <property type="evidence" value="ECO:0007669"/>
    <property type="project" value="TreeGrafter"/>
</dbReference>
<dbReference type="AlphaFoldDB" id="A0A7V5I0K4"/>
<dbReference type="Gene3D" id="3.60.15.10">
    <property type="entry name" value="Ribonuclease Z/Hydroxyacylglutathione hydrolase-like"/>
    <property type="match status" value="1"/>
</dbReference>
<sequence length="246" mass="27779">MLVTILGSGVFKPKRVRYPSGIALCIGEKTIIFDAGSGTFMRAVEAGIDYEKIEHIFITHLHIDHVSDLLQYLWAFHLDRKKDLFLFGPKGFGGFYNTLTKLAPQFLNLPFKVKLKELEGGEEILLPFCKVEVAQTKHSKEVLSLCYKVQAEGKIFCYSGDTGYCEELIDFFKNADLLILECTMPDEKKIETHLSPAECAKIAKKAKVKKLVLTHLDFDPERAKNGCIKASFKEVVVAEDLMKIRV</sequence>
<dbReference type="PANTHER" id="PTHR46018:SF3">
    <property type="entry name" value="ARYLSULFATASE"/>
    <property type="match status" value="1"/>
</dbReference>
<dbReference type="SUPFAM" id="SSF56281">
    <property type="entry name" value="Metallo-hydrolase/oxidoreductase"/>
    <property type="match status" value="1"/>
</dbReference>
<dbReference type="InterPro" id="IPR001279">
    <property type="entry name" value="Metallo-B-lactamas"/>
</dbReference>
<dbReference type="InterPro" id="IPR036866">
    <property type="entry name" value="RibonucZ/Hydroxyglut_hydro"/>
</dbReference>
<evidence type="ECO:0000259" key="1">
    <source>
        <dbReference type="SMART" id="SM00849"/>
    </source>
</evidence>
<dbReference type="SMART" id="SM00849">
    <property type="entry name" value="Lactamase_B"/>
    <property type="match status" value="1"/>
</dbReference>
<evidence type="ECO:0000313" key="2">
    <source>
        <dbReference type="EMBL" id="HHF99056.1"/>
    </source>
</evidence>
<dbReference type="PANTHER" id="PTHR46018">
    <property type="entry name" value="ZINC PHOSPHODIESTERASE ELAC PROTEIN 1"/>
    <property type="match status" value="1"/>
</dbReference>
<organism evidence="2">
    <name type="scientific">Aerophobetes bacterium</name>
    <dbReference type="NCBI Taxonomy" id="2030807"/>
    <lineage>
        <taxon>Bacteria</taxon>
        <taxon>Candidatus Aerophobota</taxon>
    </lineage>
</organism>
<protein>
    <submittedName>
        <fullName evidence="2">Ribonuclease Z</fullName>
    </submittedName>
</protein>
<dbReference type="EMBL" id="DRTT01000168">
    <property type="protein sequence ID" value="HHF99056.1"/>
    <property type="molecule type" value="Genomic_DNA"/>
</dbReference>
<dbReference type="Pfam" id="PF12706">
    <property type="entry name" value="Lactamase_B_2"/>
    <property type="match status" value="1"/>
</dbReference>
<feature type="domain" description="Metallo-beta-lactamase" evidence="1">
    <location>
        <begin position="18"/>
        <end position="215"/>
    </location>
</feature>
<accession>A0A7V5I0K4</accession>
<dbReference type="CDD" id="cd16272">
    <property type="entry name" value="RNaseZ_MBL-fold"/>
    <property type="match status" value="1"/>
</dbReference>
<gene>
    <name evidence="2" type="ORF">ENL39_06200</name>
</gene>
<name>A0A7V5I0K4_UNCAE</name>
<comment type="caution">
    <text evidence="2">The sequence shown here is derived from an EMBL/GenBank/DDBJ whole genome shotgun (WGS) entry which is preliminary data.</text>
</comment>
<dbReference type="Proteomes" id="UP000886070">
    <property type="component" value="Unassembled WGS sequence"/>
</dbReference>